<protein>
    <submittedName>
        <fullName evidence="1">Uncharacterized protein</fullName>
    </submittedName>
</protein>
<dbReference type="RefSeq" id="WP_091873310.1">
    <property type="nucleotide sequence ID" value="NZ_FNAO01000010.1"/>
</dbReference>
<proteinExistence type="predicted"/>
<evidence type="ECO:0000313" key="1">
    <source>
        <dbReference type="EMBL" id="SDF04560.1"/>
    </source>
</evidence>
<dbReference type="PROSITE" id="PS51318">
    <property type="entry name" value="TAT"/>
    <property type="match status" value="1"/>
</dbReference>
<dbReference type="InterPro" id="IPR006311">
    <property type="entry name" value="TAT_signal"/>
</dbReference>
<name>A0A1G7HVP5_9FLAO</name>
<gene>
    <name evidence="1" type="ORF">SAMN05421636_11069</name>
</gene>
<keyword evidence="2" id="KW-1185">Reference proteome</keyword>
<dbReference type="OrthoDB" id="5418284at2"/>
<dbReference type="Proteomes" id="UP000199109">
    <property type="component" value="Unassembled WGS sequence"/>
</dbReference>
<organism evidence="1 2">
    <name type="scientific">Pricia antarctica</name>
    <dbReference type="NCBI Taxonomy" id="641691"/>
    <lineage>
        <taxon>Bacteria</taxon>
        <taxon>Pseudomonadati</taxon>
        <taxon>Bacteroidota</taxon>
        <taxon>Flavobacteriia</taxon>
        <taxon>Flavobacteriales</taxon>
        <taxon>Flavobacteriaceae</taxon>
        <taxon>Pricia</taxon>
    </lineage>
</organism>
<accession>A0A1G7HVP5</accession>
<dbReference type="STRING" id="641691.SAMN05421636_11069"/>
<dbReference type="AlphaFoldDB" id="A0A1G7HVP5"/>
<dbReference type="EMBL" id="FNAO01000010">
    <property type="protein sequence ID" value="SDF04560.1"/>
    <property type="molecule type" value="Genomic_DNA"/>
</dbReference>
<evidence type="ECO:0000313" key="2">
    <source>
        <dbReference type="Proteomes" id="UP000199109"/>
    </source>
</evidence>
<sequence length="424" mass="48373">MQNMTRREFTRKSALAGAGFAASNFVAFAGKGSVRNAELSVSIPMPIQIVIDDVGWWSGEDGHERQQPYRTGISRNHVPADYQAIADLGIKLGVRPQAATILCQWDRENMLRNVPTITWMREKWDNSKWVGPWLDEAADIIRNNQNHYELTMHGVGHEYWKDENMTRAEWADSSGTMRPLDQVELHLDCFEKLLHQNQLGAFPTSFVPTAFLHGFGLTGDHQISMAEVVKKRGIHYINTPFSNMYNAEGAQFGLFGVDSGVITIDRGEDLLHWDDFGKKPRGALTGPTCGLHWPNLLHPDPNRNSEIVEAWVKLLKPYNDQLDTLLAKNSLSFRNQLVHHVCTKAQIREDKIYIDFVETNKLNDQLSTNQLIVKIESEKKLRFISDDLKITDAKIAQRRDRHLYTLEIDKIKNIDKAVVKFEVS</sequence>
<reference evidence="1 2" key="1">
    <citation type="submission" date="2016-10" db="EMBL/GenBank/DDBJ databases">
        <authorList>
            <person name="de Groot N.N."/>
        </authorList>
    </citation>
    <scope>NUCLEOTIDE SEQUENCE [LARGE SCALE GENOMIC DNA]</scope>
    <source>
        <strain evidence="1 2">DSM 23421</strain>
    </source>
</reference>